<evidence type="ECO:0000313" key="3">
    <source>
        <dbReference type="Proteomes" id="UP001148838"/>
    </source>
</evidence>
<feature type="domain" description="MADF" evidence="1">
    <location>
        <begin position="207"/>
        <end position="245"/>
    </location>
</feature>
<comment type="caution">
    <text evidence="2">The sequence shown here is derived from an EMBL/GenBank/DDBJ whole genome shotgun (WGS) entry which is preliminary data.</text>
</comment>
<protein>
    <recommendedName>
        <fullName evidence="1">MADF domain-containing protein</fullName>
    </recommendedName>
</protein>
<sequence length="247" mass="28592">MALPKTIIYGTEFDCVNEEISYSEINRYIRVSCIAWPAEVMCNWNRSSEVGFVYLPRLPANLQEFRHLITAVVVLVNRNMLERVWGEIDYRMDVCLISKGGHIEHLFTIDISLRFHFCESEFDLTILRIRVSLLSVSEIILVNKVEENPGKNLNQVTCPDRDSNPGHLVSRPDALTVTPQQEDRDITYALFCSVLCIMEQVLFDEILILIVEENPDVYDKRRASYKDEKMKENTWLSIAASLNTDRK</sequence>
<name>A0ABQ8TNQ0_PERAM</name>
<gene>
    <name evidence="2" type="ORF">ANN_09383</name>
</gene>
<dbReference type="EMBL" id="JAJSOF020000005">
    <property type="protein sequence ID" value="KAJ4447377.1"/>
    <property type="molecule type" value="Genomic_DNA"/>
</dbReference>
<proteinExistence type="predicted"/>
<keyword evidence="3" id="KW-1185">Reference proteome</keyword>
<organism evidence="2 3">
    <name type="scientific">Periplaneta americana</name>
    <name type="common">American cockroach</name>
    <name type="synonym">Blatta americana</name>
    <dbReference type="NCBI Taxonomy" id="6978"/>
    <lineage>
        <taxon>Eukaryota</taxon>
        <taxon>Metazoa</taxon>
        <taxon>Ecdysozoa</taxon>
        <taxon>Arthropoda</taxon>
        <taxon>Hexapoda</taxon>
        <taxon>Insecta</taxon>
        <taxon>Pterygota</taxon>
        <taxon>Neoptera</taxon>
        <taxon>Polyneoptera</taxon>
        <taxon>Dictyoptera</taxon>
        <taxon>Blattodea</taxon>
        <taxon>Blattoidea</taxon>
        <taxon>Blattidae</taxon>
        <taxon>Blattinae</taxon>
        <taxon>Periplaneta</taxon>
    </lineage>
</organism>
<accession>A0ABQ8TNQ0</accession>
<reference evidence="2 3" key="1">
    <citation type="journal article" date="2022" name="Allergy">
        <title>Genome assembly and annotation of Periplaneta americana reveal a comprehensive cockroach allergen profile.</title>
        <authorList>
            <person name="Wang L."/>
            <person name="Xiong Q."/>
            <person name="Saelim N."/>
            <person name="Wang L."/>
            <person name="Nong W."/>
            <person name="Wan A.T."/>
            <person name="Shi M."/>
            <person name="Liu X."/>
            <person name="Cao Q."/>
            <person name="Hui J.H.L."/>
            <person name="Sookrung N."/>
            <person name="Leung T.F."/>
            <person name="Tungtrongchitr A."/>
            <person name="Tsui S.K.W."/>
        </authorList>
    </citation>
    <scope>NUCLEOTIDE SEQUENCE [LARGE SCALE GENOMIC DNA]</scope>
    <source>
        <strain evidence="2">PWHHKU_190912</strain>
    </source>
</reference>
<dbReference type="Pfam" id="PF10545">
    <property type="entry name" value="MADF_DNA_bdg"/>
    <property type="match status" value="1"/>
</dbReference>
<evidence type="ECO:0000313" key="2">
    <source>
        <dbReference type="EMBL" id="KAJ4447377.1"/>
    </source>
</evidence>
<evidence type="ECO:0000259" key="1">
    <source>
        <dbReference type="Pfam" id="PF10545"/>
    </source>
</evidence>
<dbReference type="Proteomes" id="UP001148838">
    <property type="component" value="Unassembled WGS sequence"/>
</dbReference>
<dbReference type="InterPro" id="IPR006578">
    <property type="entry name" value="MADF-dom"/>
</dbReference>